<dbReference type="PANTHER" id="PTHR43249:SF1">
    <property type="entry name" value="D-GLUCOSIDE 3-DEHYDROGENASE"/>
    <property type="match status" value="1"/>
</dbReference>
<dbReference type="Proteomes" id="UP000005951">
    <property type="component" value="Unassembled WGS sequence"/>
</dbReference>
<evidence type="ECO:0000313" key="4">
    <source>
        <dbReference type="EMBL" id="EKT78293.1"/>
    </source>
</evidence>
<dbReference type="Gene3D" id="3.40.50.720">
    <property type="entry name" value="NAD(P)-binding Rossmann-like Domain"/>
    <property type="match status" value="1"/>
</dbReference>
<dbReference type="GO" id="GO:0000166">
    <property type="term" value="F:nucleotide binding"/>
    <property type="evidence" value="ECO:0007669"/>
    <property type="project" value="InterPro"/>
</dbReference>
<dbReference type="InterPro" id="IPR000683">
    <property type="entry name" value="Gfo/Idh/MocA-like_OxRdtase_N"/>
</dbReference>
<reference evidence="4 5" key="1">
    <citation type="journal article" date="2013" name="Genome Announc.">
        <title>Draft Genome Sequence of Rhodococcus opacus Strain M213 Shows a Diverse Catabolic Potential.</title>
        <authorList>
            <person name="Pathak A."/>
            <person name="Green S.J."/>
            <person name="Ogram A."/>
            <person name="Chauhan A."/>
        </authorList>
    </citation>
    <scope>NUCLEOTIDE SEQUENCE [LARGE SCALE GENOMIC DNA]</scope>
    <source>
        <strain evidence="4 5">M213</strain>
    </source>
</reference>
<dbReference type="InterPro" id="IPR036291">
    <property type="entry name" value="NAD(P)-bd_dom_sf"/>
</dbReference>
<dbReference type="SUPFAM" id="SSF51735">
    <property type="entry name" value="NAD(P)-binding Rossmann-fold domains"/>
    <property type="match status" value="1"/>
</dbReference>
<protein>
    <submittedName>
        <fullName evidence="4">Oxidoreductase</fullName>
    </submittedName>
</protein>
<proteinExistence type="predicted"/>
<dbReference type="Pfam" id="PF01408">
    <property type="entry name" value="GFO_IDH_MocA"/>
    <property type="match status" value="1"/>
</dbReference>
<evidence type="ECO:0000259" key="3">
    <source>
        <dbReference type="Pfam" id="PF22725"/>
    </source>
</evidence>
<accession>K8X9U0</accession>
<evidence type="ECO:0000313" key="5">
    <source>
        <dbReference type="Proteomes" id="UP000005951"/>
    </source>
</evidence>
<sequence length="347" mass="37459">MMSEPTPRNRRPSETGFPVPRPTESSPAAGIVVLGASHWHVPLYRNAIRRRHRVVAVQDADPAAVSELAEFWGAPVTASIDEALNRNGIDLAYIFSPHHEMAAIGHKLVDRGIPFVIEKPAGVDVPQLQAIADAAHRANVPATVPLVQRNAPVETWLRQAGDIVYERLSFVAGPPGRYRRNGSPWMLDPPRSGGGCLTNLGPHFVDLALRHIGASVDVTHKRSRALHNERVEDHSTLILSNGGRESIIEVGYAFPDSPLKRYCSFSAAGTNGFASIDTDGTARFTDPSGNTVEAVIDVDSDPLYDVFVDAVADSLDSGFAGLPTLDELLRTMSVIWSSGPHAVANHD</sequence>
<dbReference type="Gene3D" id="3.30.360.10">
    <property type="entry name" value="Dihydrodipicolinate Reductase, domain 2"/>
    <property type="match status" value="1"/>
</dbReference>
<dbReference type="AlphaFoldDB" id="K8X9U0"/>
<feature type="domain" description="Gfo/Idh/MocA-like oxidoreductase N-terminal" evidence="2">
    <location>
        <begin position="46"/>
        <end position="144"/>
    </location>
</feature>
<dbReference type="InterPro" id="IPR052515">
    <property type="entry name" value="Gfo/Idh/MocA_Oxidoreductase"/>
</dbReference>
<gene>
    <name evidence="4" type="ORF">WSS_A33440</name>
</gene>
<name>K8X9U0_RHOOP</name>
<feature type="region of interest" description="Disordered" evidence="1">
    <location>
        <begin position="1"/>
        <end position="24"/>
    </location>
</feature>
<evidence type="ECO:0000256" key="1">
    <source>
        <dbReference type="SAM" id="MobiDB-lite"/>
    </source>
</evidence>
<dbReference type="EMBL" id="AJYC02000110">
    <property type="protein sequence ID" value="EKT78293.1"/>
    <property type="molecule type" value="Genomic_DNA"/>
</dbReference>
<dbReference type="PANTHER" id="PTHR43249">
    <property type="entry name" value="UDP-N-ACETYL-2-AMINO-2-DEOXY-D-GLUCURONATE OXIDASE"/>
    <property type="match status" value="1"/>
</dbReference>
<organism evidence="4 5">
    <name type="scientific">Rhodococcus opacus M213</name>
    <dbReference type="NCBI Taxonomy" id="1129896"/>
    <lineage>
        <taxon>Bacteria</taxon>
        <taxon>Bacillati</taxon>
        <taxon>Actinomycetota</taxon>
        <taxon>Actinomycetes</taxon>
        <taxon>Mycobacteriales</taxon>
        <taxon>Nocardiaceae</taxon>
        <taxon>Rhodococcus</taxon>
    </lineage>
</organism>
<feature type="domain" description="GFO/IDH/MocA-like oxidoreductase" evidence="3">
    <location>
        <begin position="174"/>
        <end position="272"/>
    </location>
</feature>
<dbReference type="SUPFAM" id="SSF55347">
    <property type="entry name" value="Glyceraldehyde-3-phosphate dehydrogenase-like, C-terminal domain"/>
    <property type="match status" value="1"/>
</dbReference>
<dbReference type="InterPro" id="IPR055170">
    <property type="entry name" value="GFO_IDH_MocA-like_dom"/>
</dbReference>
<evidence type="ECO:0000259" key="2">
    <source>
        <dbReference type="Pfam" id="PF01408"/>
    </source>
</evidence>
<dbReference type="Pfam" id="PF22725">
    <property type="entry name" value="GFO_IDH_MocA_C3"/>
    <property type="match status" value="1"/>
</dbReference>
<comment type="caution">
    <text evidence="4">The sequence shown here is derived from an EMBL/GenBank/DDBJ whole genome shotgun (WGS) entry which is preliminary data.</text>
</comment>